<dbReference type="Proteomes" id="UP001165960">
    <property type="component" value="Unassembled WGS sequence"/>
</dbReference>
<accession>A0ACC2T849</accession>
<proteinExistence type="predicted"/>
<reference evidence="1" key="1">
    <citation type="submission" date="2022-04" db="EMBL/GenBank/DDBJ databases">
        <title>Genome of the entomopathogenic fungus Entomophthora muscae.</title>
        <authorList>
            <person name="Elya C."/>
            <person name="Lovett B.R."/>
            <person name="Lee E."/>
            <person name="Macias A.M."/>
            <person name="Hajek A.E."/>
            <person name="De Bivort B.L."/>
            <person name="Kasson M.T."/>
            <person name="De Fine Licht H.H."/>
            <person name="Stajich J.E."/>
        </authorList>
    </citation>
    <scope>NUCLEOTIDE SEQUENCE</scope>
    <source>
        <strain evidence="1">Berkeley</strain>
    </source>
</reference>
<comment type="caution">
    <text evidence="1">The sequence shown here is derived from an EMBL/GenBank/DDBJ whole genome shotgun (WGS) entry which is preliminary data.</text>
</comment>
<dbReference type="EMBL" id="QTSX02003558">
    <property type="protein sequence ID" value="KAJ9070839.1"/>
    <property type="molecule type" value="Genomic_DNA"/>
</dbReference>
<organism evidence="1 2">
    <name type="scientific">Entomophthora muscae</name>
    <dbReference type="NCBI Taxonomy" id="34485"/>
    <lineage>
        <taxon>Eukaryota</taxon>
        <taxon>Fungi</taxon>
        <taxon>Fungi incertae sedis</taxon>
        <taxon>Zoopagomycota</taxon>
        <taxon>Entomophthoromycotina</taxon>
        <taxon>Entomophthoromycetes</taxon>
        <taxon>Entomophthorales</taxon>
        <taxon>Entomophthoraceae</taxon>
        <taxon>Entomophthora</taxon>
    </lineage>
</organism>
<keyword evidence="2" id="KW-1185">Reference proteome</keyword>
<protein>
    <submittedName>
        <fullName evidence="1">Uncharacterized protein</fullName>
    </submittedName>
</protein>
<evidence type="ECO:0000313" key="2">
    <source>
        <dbReference type="Proteomes" id="UP001165960"/>
    </source>
</evidence>
<gene>
    <name evidence="1" type="ORF">DSO57_1003303</name>
</gene>
<name>A0ACC2T849_9FUNG</name>
<sequence>MLGLLMELGPCLVQEDGTLKKNPYGWNKKANIIFLDQPINTGFSYGKNSSENSLAAAADVYVFLQMFFQKFPKYQKLEFHIFGESYGGHYVPDIAAYIDEKNAVSSSSSINLASIGIGNGDTDPLIQYGYYAEMACNNTYEPILKKKECLKMQSEFPACRKKIKKCYASKKVKKCVKAEDYCEKVLMGPFSQTGLNPYDIRRKCGDNPLCYDLTATIEAFLRKESLREELGAANPKDFKACSGKVGKRFYKSGDQMYPLVEKIPQLLSSGIRVLIYAGDADFICNWLGNKAWTLNLDWEGRDGYNRVIDRLWTVDYQGEKGSIQVAGGEVRSAYNLTFLRIFSAGHMVHMLLNQMD</sequence>
<evidence type="ECO:0000313" key="1">
    <source>
        <dbReference type="EMBL" id="KAJ9070839.1"/>
    </source>
</evidence>